<evidence type="ECO:0000313" key="1">
    <source>
        <dbReference type="EMBL" id="KRY97232.1"/>
    </source>
</evidence>
<accession>A0A0V1GGG1</accession>
<dbReference type="AlphaFoldDB" id="A0A0V1GGG1"/>
<organism evidence="1 2">
    <name type="scientific">Trichinella zimbabwensis</name>
    <dbReference type="NCBI Taxonomy" id="268475"/>
    <lineage>
        <taxon>Eukaryota</taxon>
        <taxon>Metazoa</taxon>
        <taxon>Ecdysozoa</taxon>
        <taxon>Nematoda</taxon>
        <taxon>Enoplea</taxon>
        <taxon>Dorylaimia</taxon>
        <taxon>Trichinellida</taxon>
        <taxon>Trichinellidae</taxon>
        <taxon>Trichinella</taxon>
    </lineage>
</organism>
<protein>
    <submittedName>
        <fullName evidence="1">Uncharacterized protein</fullName>
    </submittedName>
</protein>
<gene>
    <name evidence="1" type="ORF">T11_783</name>
</gene>
<comment type="caution">
    <text evidence="1">The sequence shown here is derived from an EMBL/GenBank/DDBJ whole genome shotgun (WGS) entry which is preliminary data.</text>
</comment>
<reference evidence="1 2" key="1">
    <citation type="submission" date="2015-01" db="EMBL/GenBank/DDBJ databases">
        <title>Evolution of Trichinella species and genotypes.</title>
        <authorList>
            <person name="Korhonen P.K."/>
            <person name="Edoardo P."/>
            <person name="Giuseppe L.R."/>
            <person name="Gasser R.B."/>
        </authorList>
    </citation>
    <scope>NUCLEOTIDE SEQUENCE [LARGE SCALE GENOMIC DNA]</scope>
    <source>
        <strain evidence="1">ISS1029</strain>
    </source>
</reference>
<dbReference type="EMBL" id="JYDP01002205">
    <property type="protein sequence ID" value="KRY97232.1"/>
    <property type="molecule type" value="Genomic_DNA"/>
</dbReference>
<sequence>MVWNFNSAVDAFPNQLIKSNNSGEKEEKKHWKD</sequence>
<dbReference type="Proteomes" id="UP000055024">
    <property type="component" value="Unassembled WGS sequence"/>
</dbReference>
<keyword evidence="2" id="KW-1185">Reference proteome</keyword>
<proteinExistence type="predicted"/>
<evidence type="ECO:0000313" key="2">
    <source>
        <dbReference type="Proteomes" id="UP000055024"/>
    </source>
</evidence>
<name>A0A0V1GGG1_9BILA</name>